<dbReference type="Pfam" id="PF06541">
    <property type="entry name" value="ABC_trans_CmpB"/>
    <property type="match status" value="1"/>
</dbReference>
<evidence type="ECO:0000313" key="2">
    <source>
        <dbReference type="EMBL" id="MCQ4769638.1"/>
    </source>
</evidence>
<reference evidence="2" key="1">
    <citation type="submission" date="2022-06" db="EMBL/GenBank/DDBJ databases">
        <title>Isolation of gut microbiota from human fecal samples.</title>
        <authorList>
            <person name="Pamer E.G."/>
            <person name="Barat B."/>
            <person name="Waligurski E."/>
            <person name="Medina S."/>
            <person name="Paddock L."/>
            <person name="Mostad J."/>
        </authorList>
    </citation>
    <scope>NUCLEOTIDE SEQUENCE</scope>
    <source>
        <strain evidence="2">DFI.9.91</strain>
    </source>
</reference>
<evidence type="ECO:0000313" key="3">
    <source>
        <dbReference type="Proteomes" id="UP001204562"/>
    </source>
</evidence>
<feature type="transmembrane region" description="Helical" evidence="1">
    <location>
        <begin position="171"/>
        <end position="192"/>
    </location>
</feature>
<dbReference type="Proteomes" id="UP001204562">
    <property type="component" value="Unassembled WGS sequence"/>
</dbReference>
<feature type="transmembrane region" description="Helical" evidence="1">
    <location>
        <begin position="130"/>
        <end position="150"/>
    </location>
</feature>
<accession>A0AAW5JIE5</accession>
<dbReference type="AlphaFoldDB" id="A0AAW5JIE5"/>
<dbReference type="EMBL" id="JANFYS010000006">
    <property type="protein sequence ID" value="MCQ4769638.1"/>
    <property type="molecule type" value="Genomic_DNA"/>
</dbReference>
<gene>
    <name evidence="2" type="ORF">NE579_04035</name>
</gene>
<feature type="transmembrane region" description="Helical" evidence="1">
    <location>
        <begin position="62"/>
        <end position="82"/>
    </location>
</feature>
<protein>
    <submittedName>
        <fullName evidence="2">ABC transporter permease</fullName>
    </submittedName>
</protein>
<feature type="transmembrane region" description="Helical" evidence="1">
    <location>
        <begin position="89"/>
        <end position="107"/>
    </location>
</feature>
<name>A0AAW5JIE5_9FIRM</name>
<keyword evidence="1" id="KW-1133">Transmembrane helix</keyword>
<evidence type="ECO:0000256" key="1">
    <source>
        <dbReference type="SAM" id="Phobius"/>
    </source>
</evidence>
<keyword evidence="1" id="KW-0812">Transmembrane</keyword>
<organism evidence="2 3">
    <name type="scientific">Intestinimonas massiliensis</name>
    <name type="common">ex Afouda et al. 2020</name>
    <dbReference type="NCBI Taxonomy" id="1673721"/>
    <lineage>
        <taxon>Bacteria</taxon>
        <taxon>Bacillati</taxon>
        <taxon>Bacillota</taxon>
        <taxon>Clostridia</taxon>
        <taxon>Eubacteriales</taxon>
        <taxon>Intestinimonas</taxon>
    </lineage>
</organism>
<proteinExistence type="predicted"/>
<keyword evidence="1" id="KW-0472">Membrane</keyword>
<dbReference type="InterPro" id="IPR010540">
    <property type="entry name" value="CmpB_TMEM229"/>
</dbReference>
<comment type="caution">
    <text evidence="2">The sequence shown here is derived from an EMBL/GenBank/DDBJ whole genome shotgun (WGS) entry which is preliminary data.</text>
</comment>
<feature type="transmembrane region" description="Helical" evidence="1">
    <location>
        <begin position="30"/>
        <end position="50"/>
    </location>
</feature>
<sequence>MGTLTVDRRRPAEAVRPADGPGQRVSLRRLFWIFFIASFLGANIETAFMLLTRGELQNRSGVLFGTFSLVWGFGAVLFTLCFRRFQGRGGVRVLLGGALVGAGYEYLCSWLQEVLFGACFWDYSHLPFNLHGRVCLVFSLLWGVAALVWVRRIYPWLQRWIDRIPARTVGPLTRVLAVFMAVNITLTAAALGRMDERQRDLPPSSGAERLLDRCFPDETLHRCFSSMVYVGTPEDR</sequence>
<dbReference type="RefSeq" id="WP_256303363.1">
    <property type="nucleotide sequence ID" value="NZ_JANFYS010000006.1"/>
</dbReference>